<reference evidence="1" key="1">
    <citation type="submission" date="2022-07" db="EMBL/GenBank/DDBJ databases">
        <title>Genome Sequence of Lecanicillium saksenae.</title>
        <authorList>
            <person name="Buettner E."/>
        </authorList>
    </citation>
    <scope>NUCLEOTIDE SEQUENCE</scope>
    <source>
        <strain evidence="1">VT-O1</strain>
    </source>
</reference>
<evidence type="ECO:0000313" key="1">
    <source>
        <dbReference type="EMBL" id="KAJ3493878.1"/>
    </source>
</evidence>
<dbReference type="Proteomes" id="UP001148737">
    <property type="component" value="Unassembled WGS sequence"/>
</dbReference>
<organism evidence="1 2">
    <name type="scientific">Lecanicillium saksenae</name>
    <dbReference type="NCBI Taxonomy" id="468837"/>
    <lineage>
        <taxon>Eukaryota</taxon>
        <taxon>Fungi</taxon>
        <taxon>Dikarya</taxon>
        <taxon>Ascomycota</taxon>
        <taxon>Pezizomycotina</taxon>
        <taxon>Sordariomycetes</taxon>
        <taxon>Hypocreomycetidae</taxon>
        <taxon>Hypocreales</taxon>
        <taxon>Cordycipitaceae</taxon>
        <taxon>Lecanicillium</taxon>
    </lineage>
</organism>
<name>A0ACC1QV90_9HYPO</name>
<keyword evidence="2" id="KW-1185">Reference proteome</keyword>
<protein>
    <submittedName>
        <fullName evidence="1">Uncharacterized protein</fullName>
    </submittedName>
</protein>
<dbReference type="EMBL" id="JANAKD010000439">
    <property type="protein sequence ID" value="KAJ3493878.1"/>
    <property type="molecule type" value="Genomic_DNA"/>
</dbReference>
<proteinExistence type="predicted"/>
<evidence type="ECO:0000313" key="2">
    <source>
        <dbReference type="Proteomes" id="UP001148737"/>
    </source>
</evidence>
<sequence>MSSYREVFSAAHSELPVSIAKQAGKAYAIEPNCDRNDLLVKNSSESQVEIRQGSAERLPFEDNKFDAAVALWILHYVDDLEASLREIARVVDPAAPNARIVIVQGAPDNEVVNLINKACPNIAEESIHGFGNVEVHRVHAHCNFPEEDTDARCKTAANVLTDFWYKDHERAEDMRAAFVPILEEHFTSRPLEGAGGTERDALNKSDVCGSGQLEVFGCALLRLASGQTTLKKKSQRQSQRGSFANHTSFSLITMFSQRIAQPGRRLAQAAVRSTARNGAARRGYAGEASSTSASSKATPSPPPPRTKSGAGKIALYGLVFTTLGATASWKIMTQAGMGFYSDEDSNARAAAHAAAHGDEETRRIEETINAHPLVAELRERPEMTESRPHMKMPSSYREHTLTGGALMGPGKMVVAPFSWTEDGGKSLVGISYVGSELCGHPGIVHGGYIATMLDEGLARCCFAALPHRIGVTANLNIDYRKPMPANSYLVLRATTTKVEGRKAWVKGHIELLQDEGAKPIIFAEATAMFVSPKHAAVMPKIHGSMSDGRCASSNAHSEEQDA</sequence>
<accession>A0ACC1QV90</accession>
<comment type="caution">
    <text evidence="1">The sequence shown here is derived from an EMBL/GenBank/DDBJ whole genome shotgun (WGS) entry which is preliminary data.</text>
</comment>
<gene>
    <name evidence="1" type="ORF">NLG97_g4451</name>
</gene>